<dbReference type="Pfam" id="PF00583">
    <property type="entry name" value="Acetyltransf_1"/>
    <property type="match status" value="1"/>
</dbReference>
<dbReference type="PANTHER" id="PTHR43626">
    <property type="entry name" value="ACYL-COA N-ACYLTRANSFERASE"/>
    <property type="match status" value="1"/>
</dbReference>
<accession>A0A414R9W3</accession>
<dbReference type="AlphaFoldDB" id="A0A414R9W3"/>
<evidence type="ECO:0000256" key="1">
    <source>
        <dbReference type="ARBA" id="ARBA00022679"/>
    </source>
</evidence>
<evidence type="ECO:0000313" key="4">
    <source>
        <dbReference type="EMBL" id="RHF89767.1"/>
    </source>
</evidence>
<gene>
    <name evidence="4" type="ORF">DW652_04675</name>
</gene>
<evidence type="ECO:0000313" key="5">
    <source>
        <dbReference type="Proteomes" id="UP000286186"/>
    </source>
</evidence>
<dbReference type="SUPFAM" id="SSF55729">
    <property type="entry name" value="Acyl-CoA N-acyltransferases (Nat)"/>
    <property type="match status" value="1"/>
</dbReference>
<evidence type="ECO:0000259" key="3">
    <source>
        <dbReference type="PROSITE" id="PS51186"/>
    </source>
</evidence>
<dbReference type="EMBL" id="QRHR01000003">
    <property type="protein sequence ID" value="RHF89767.1"/>
    <property type="molecule type" value="Genomic_DNA"/>
</dbReference>
<dbReference type="PROSITE" id="PS51186">
    <property type="entry name" value="GNAT"/>
    <property type="match status" value="1"/>
</dbReference>
<dbReference type="GO" id="GO:0005737">
    <property type="term" value="C:cytoplasm"/>
    <property type="evidence" value="ECO:0007669"/>
    <property type="project" value="TreeGrafter"/>
</dbReference>
<dbReference type="Proteomes" id="UP000286186">
    <property type="component" value="Unassembled WGS sequence"/>
</dbReference>
<sequence length="131" mass="15127">MVYEYNKIISASELSLLRESVGWNRMEKELSNPIMNSYCNIAVYDENELVGYIDCVSNGVTDAYIQDLMVNPKQQGKGIGTELMNRMIGYLKDNHIYMISVIFEENLMPFYNNFGFNIMLSGQLETYNSNF</sequence>
<dbReference type="CDD" id="cd04301">
    <property type="entry name" value="NAT_SF"/>
    <property type="match status" value="1"/>
</dbReference>
<comment type="caution">
    <text evidence="4">The sequence shown here is derived from an EMBL/GenBank/DDBJ whole genome shotgun (WGS) entry which is preliminary data.</text>
</comment>
<name>A0A414R9W3_9FIRM</name>
<reference evidence="4 5" key="1">
    <citation type="submission" date="2018-08" db="EMBL/GenBank/DDBJ databases">
        <title>A genome reference for cultivated species of the human gut microbiota.</title>
        <authorList>
            <person name="Zou Y."/>
            <person name="Xue W."/>
            <person name="Luo G."/>
        </authorList>
    </citation>
    <scope>NUCLEOTIDE SEQUENCE [LARGE SCALE GENOMIC DNA]</scope>
    <source>
        <strain evidence="4 5">AM23-22</strain>
    </source>
</reference>
<dbReference type="RefSeq" id="WP_118231518.1">
    <property type="nucleotide sequence ID" value="NZ_CATWJF010000012.1"/>
</dbReference>
<dbReference type="InterPro" id="IPR045039">
    <property type="entry name" value="NSI-like"/>
</dbReference>
<dbReference type="PANTHER" id="PTHR43626:SF4">
    <property type="entry name" value="GCN5-RELATED N-ACETYLTRANSFERASE 2, CHLOROPLASTIC"/>
    <property type="match status" value="1"/>
</dbReference>
<protein>
    <submittedName>
        <fullName evidence="4">N-acetyltransferase</fullName>
    </submittedName>
</protein>
<evidence type="ECO:0000256" key="2">
    <source>
        <dbReference type="ARBA" id="ARBA00023315"/>
    </source>
</evidence>
<keyword evidence="1 4" id="KW-0808">Transferase</keyword>
<dbReference type="Gene3D" id="3.40.630.30">
    <property type="match status" value="1"/>
</dbReference>
<feature type="domain" description="N-acetyltransferase" evidence="3">
    <location>
        <begin position="1"/>
        <end position="131"/>
    </location>
</feature>
<dbReference type="GO" id="GO:0008080">
    <property type="term" value="F:N-acetyltransferase activity"/>
    <property type="evidence" value="ECO:0007669"/>
    <property type="project" value="InterPro"/>
</dbReference>
<proteinExistence type="predicted"/>
<organism evidence="4 5">
    <name type="scientific">Eubacterium ventriosum</name>
    <dbReference type="NCBI Taxonomy" id="39496"/>
    <lineage>
        <taxon>Bacteria</taxon>
        <taxon>Bacillati</taxon>
        <taxon>Bacillota</taxon>
        <taxon>Clostridia</taxon>
        <taxon>Eubacteriales</taxon>
        <taxon>Eubacteriaceae</taxon>
        <taxon>Eubacterium</taxon>
    </lineage>
</organism>
<dbReference type="InterPro" id="IPR016181">
    <property type="entry name" value="Acyl_CoA_acyltransferase"/>
</dbReference>
<dbReference type="InterPro" id="IPR000182">
    <property type="entry name" value="GNAT_dom"/>
</dbReference>
<keyword evidence="2" id="KW-0012">Acyltransferase</keyword>